<evidence type="ECO:0000259" key="3">
    <source>
        <dbReference type="Pfam" id="PF00535"/>
    </source>
</evidence>
<keyword evidence="2" id="KW-0472">Membrane</keyword>
<evidence type="ECO:0000256" key="1">
    <source>
        <dbReference type="SAM" id="MobiDB-lite"/>
    </source>
</evidence>
<dbReference type="SUPFAM" id="SSF53448">
    <property type="entry name" value="Nucleotide-diphospho-sugar transferases"/>
    <property type="match status" value="1"/>
</dbReference>
<comment type="caution">
    <text evidence="4">The sequence shown here is derived from an EMBL/GenBank/DDBJ whole genome shotgun (WGS) entry which is preliminary data.</text>
</comment>
<reference evidence="4 5" key="1">
    <citation type="journal article" date="2016" name="Nat. Commun.">
        <title>Thousands of microbial genomes shed light on interconnected biogeochemical processes in an aquifer system.</title>
        <authorList>
            <person name="Anantharaman K."/>
            <person name="Brown C.T."/>
            <person name="Hug L.A."/>
            <person name="Sharon I."/>
            <person name="Castelle C.J."/>
            <person name="Probst A.J."/>
            <person name="Thomas B.C."/>
            <person name="Singh A."/>
            <person name="Wilkins M.J."/>
            <person name="Karaoz U."/>
            <person name="Brodie E.L."/>
            <person name="Williams K.H."/>
            <person name="Hubbard S.S."/>
            <person name="Banfield J.F."/>
        </authorList>
    </citation>
    <scope>NUCLEOTIDE SEQUENCE [LARGE SCALE GENOMIC DNA]</scope>
</reference>
<feature type="domain" description="Glycosyltransferase 2-like" evidence="3">
    <location>
        <begin position="7"/>
        <end position="121"/>
    </location>
</feature>
<proteinExistence type="predicted"/>
<dbReference type="STRING" id="1797259.A2989_01250"/>
<keyword evidence="2" id="KW-0812">Transmembrane</keyword>
<dbReference type="InterPro" id="IPR001173">
    <property type="entry name" value="Glyco_trans_2-like"/>
</dbReference>
<dbReference type="Proteomes" id="UP000177080">
    <property type="component" value="Unassembled WGS sequence"/>
</dbReference>
<organism evidence="4 5">
    <name type="scientific">Candidatus Amesbacteria bacterium RIFCSPLOWO2_01_FULL_48_25</name>
    <dbReference type="NCBI Taxonomy" id="1797259"/>
    <lineage>
        <taxon>Bacteria</taxon>
        <taxon>Candidatus Amesiibacteriota</taxon>
    </lineage>
</organism>
<accession>A0A1F4ZDG3</accession>
<keyword evidence="2" id="KW-1133">Transmembrane helix</keyword>
<evidence type="ECO:0000313" key="5">
    <source>
        <dbReference type="Proteomes" id="UP000177080"/>
    </source>
</evidence>
<sequence length="282" mass="32434">MKKQKLSVVLATRNEAENLAKCLESVKSIANEIVIADEQSTDKTAEISKKFGARIISVPHSDNFHITKNIAIDSARGDWILQLDADEVTPPELSREIKSVITHQSSVNGYWINRRNWFLTRFLTKGGQYPDPTLRLYRKSKGRLPAQDVHEQAVVEGQVEHLKHDLLHYRDMSMEKYLEGFNRYSSFIADQMQHQQLNFGIWQAINHLAIKPFLVFINIYFRHRGYVDGMPGFIFALYSGLIYPVAFIKYWQHTKHPEKTSPPSPLLNSGEGNQRGEVEKLP</sequence>
<feature type="transmembrane region" description="Helical" evidence="2">
    <location>
        <begin position="233"/>
        <end position="251"/>
    </location>
</feature>
<feature type="transmembrane region" description="Helical" evidence="2">
    <location>
        <begin position="201"/>
        <end position="221"/>
    </location>
</feature>
<name>A0A1F4ZDG3_9BACT</name>
<protein>
    <recommendedName>
        <fullName evidence="3">Glycosyltransferase 2-like domain-containing protein</fullName>
    </recommendedName>
</protein>
<dbReference type="AlphaFoldDB" id="A0A1F4ZDG3"/>
<dbReference type="PANTHER" id="PTHR43630">
    <property type="entry name" value="POLY-BETA-1,6-N-ACETYL-D-GLUCOSAMINE SYNTHASE"/>
    <property type="match status" value="1"/>
</dbReference>
<dbReference type="EMBL" id="MEXN01000003">
    <property type="protein sequence ID" value="OGD04006.1"/>
    <property type="molecule type" value="Genomic_DNA"/>
</dbReference>
<dbReference type="Gene3D" id="3.90.550.10">
    <property type="entry name" value="Spore Coat Polysaccharide Biosynthesis Protein SpsA, Chain A"/>
    <property type="match status" value="1"/>
</dbReference>
<gene>
    <name evidence="4" type="ORF">A2989_01250</name>
</gene>
<dbReference type="InterPro" id="IPR029044">
    <property type="entry name" value="Nucleotide-diphossugar_trans"/>
</dbReference>
<evidence type="ECO:0000313" key="4">
    <source>
        <dbReference type="EMBL" id="OGD04006.1"/>
    </source>
</evidence>
<feature type="region of interest" description="Disordered" evidence="1">
    <location>
        <begin position="258"/>
        <end position="282"/>
    </location>
</feature>
<dbReference type="CDD" id="cd02511">
    <property type="entry name" value="Beta4Glucosyltransferase"/>
    <property type="match status" value="1"/>
</dbReference>
<dbReference type="Pfam" id="PF00535">
    <property type="entry name" value="Glycos_transf_2"/>
    <property type="match status" value="1"/>
</dbReference>
<evidence type="ECO:0000256" key="2">
    <source>
        <dbReference type="SAM" id="Phobius"/>
    </source>
</evidence>
<dbReference type="PANTHER" id="PTHR43630:SF2">
    <property type="entry name" value="GLYCOSYLTRANSFERASE"/>
    <property type="match status" value="1"/>
</dbReference>